<sequence>MFSTFPVYLLECLNDYDTEMVCQLWSERLNSCPEYKLNISLYTIPDEVFTCSFVNVSPNACECKFEMQGFVLERFKANLSRGEKELLFKEIDIAIKPKPPTIVSVNLTEKGNFLITWDTNYPSPLQKTFSDSLSTELTYGVKGGKNNVSELVIHLEKGRTEYEIVGRNLQPNSDYVVMARVSTEYNQNLRFSDYSQPYEFRTSMFLQVILKILIPILCVSLIIFISILFYCYVKIIKQWWDKIPVPKIAHSFEKTVNSTMFLPFLLESGNSSGSSFSNKCYLGSDSSGSSFLNQSITHSAYPSNESENSFSSLSKNLDPVIPTDFMYGPCNSCSVSVDSTQFTPLSTETIMVPGYQSVNELLDHGNKPEDQAFISYHNDINLIMVKTIPKNPLSVSSPGDDSMIIPVDDTYQSFPSLDQNTWSSDHSTELEQNIAQAVAQTAHHSMSCVNQQVHAPSLKGLCGPVLNISPGIQIDCSYQRV</sequence>
<dbReference type="PANTHER" id="PTHR23037:SF42">
    <property type="entry name" value="CYTOKINE RECEPTOR COMMON SUBUNIT GAMMA ISOFORM X1-RELATED"/>
    <property type="match status" value="1"/>
</dbReference>
<organism evidence="10 11">
    <name type="scientific">Pygocentrus nattereri</name>
    <name type="common">Red-bellied piranha</name>
    <dbReference type="NCBI Taxonomy" id="42514"/>
    <lineage>
        <taxon>Eukaryota</taxon>
        <taxon>Metazoa</taxon>
        <taxon>Chordata</taxon>
        <taxon>Craniata</taxon>
        <taxon>Vertebrata</taxon>
        <taxon>Euteleostomi</taxon>
        <taxon>Actinopterygii</taxon>
        <taxon>Neopterygii</taxon>
        <taxon>Teleostei</taxon>
        <taxon>Ostariophysi</taxon>
        <taxon>Characiformes</taxon>
        <taxon>Characoidei</taxon>
        <taxon>Pygocentrus</taxon>
    </lineage>
</organism>
<dbReference type="InterPro" id="IPR003961">
    <property type="entry name" value="FN3_dom"/>
</dbReference>
<dbReference type="GO" id="GO:0004896">
    <property type="term" value="F:cytokine receptor activity"/>
    <property type="evidence" value="ECO:0007669"/>
    <property type="project" value="InterPro"/>
</dbReference>
<dbReference type="GO" id="GO:0009897">
    <property type="term" value="C:external side of plasma membrane"/>
    <property type="evidence" value="ECO:0007669"/>
    <property type="project" value="TreeGrafter"/>
</dbReference>
<evidence type="ECO:0000256" key="6">
    <source>
        <dbReference type="ARBA" id="ARBA00023170"/>
    </source>
</evidence>
<evidence type="ECO:0000256" key="4">
    <source>
        <dbReference type="ARBA" id="ARBA00022989"/>
    </source>
</evidence>
<dbReference type="InterPro" id="IPR015319">
    <property type="entry name" value="IL-4_rcpt-alpha_N"/>
</dbReference>
<reference evidence="10" key="2">
    <citation type="submission" date="2025-08" db="UniProtKB">
        <authorList>
            <consortium name="Ensembl"/>
        </authorList>
    </citation>
    <scope>IDENTIFICATION</scope>
</reference>
<dbReference type="Gene3D" id="2.60.40.10">
    <property type="entry name" value="Immunoglobulins"/>
    <property type="match status" value="2"/>
</dbReference>
<dbReference type="Pfam" id="PF09238">
    <property type="entry name" value="IL4Ra_N"/>
    <property type="match status" value="1"/>
</dbReference>
<feature type="domain" description="Fibronectin type-III" evidence="9">
    <location>
        <begin position="96"/>
        <end position="205"/>
    </location>
</feature>
<keyword evidence="6" id="KW-0675">Receptor</keyword>
<keyword evidence="11" id="KW-1185">Reference proteome</keyword>
<comment type="subcellular location">
    <subcellularLocation>
        <location evidence="1">Membrane</location>
        <topology evidence="1">Single-pass type I membrane protein</topology>
    </subcellularLocation>
</comment>
<reference evidence="10" key="3">
    <citation type="submission" date="2025-09" db="UniProtKB">
        <authorList>
            <consortium name="Ensembl"/>
        </authorList>
    </citation>
    <scope>IDENTIFICATION</scope>
</reference>
<keyword evidence="3" id="KW-0732">Signal</keyword>
<evidence type="ECO:0000256" key="8">
    <source>
        <dbReference type="SAM" id="Phobius"/>
    </source>
</evidence>
<dbReference type="PROSITE" id="PS50853">
    <property type="entry name" value="FN3"/>
    <property type="match status" value="1"/>
</dbReference>
<feature type="transmembrane region" description="Helical" evidence="8">
    <location>
        <begin position="212"/>
        <end position="233"/>
    </location>
</feature>
<dbReference type="GO" id="GO:0002532">
    <property type="term" value="P:production of molecular mediator involved in inflammatory response"/>
    <property type="evidence" value="ECO:0007669"/>
    <property type="project" value="InterPro"/>
</dbReference>
<dbReference type="GO" id="GO:0016064">
    <property type="term" value="P:immunoglobulin mediated immune response"/>
    <property type="evidence" value="ECO:0007669"/>
    <property type="project" value="TreeGrafter"/>
</dbReference>
<reference evidence="10 11" key="1">
    <citation type="submission" date="2020-10" db="EMBL/GenBank/DDBJ databases">
        <title>Pygocentrus nattereri (red-bellied piranha) genome, fPygNat1, primary haplotype.</title>
        <authorList>
            <person name="Myers G."/>
            <person name="Meyer A."/>
            <person name="Karagic N."/>
            <person name="Pippel M."/>
            <person name="Winkler S."/>
            <person name="Tracey A."/>
            <person name="Wood J."/>
            <person name="Formenti G."/>
            <person name="Howe K."/>
            <person name="Fedrigo O."/>
            <person name="Jarvis E.D."/>
        </authorList>
    </citation>
    <scope>NUCLEOTIDE SEQUENCE [LARGE SCALE GENOMIC DNA]</scope>
</reference>
<keyword evidence="5 8" id="KW-0472">Membrane</keyword>
<evidence type="ECO:0000256" key="1">
    <source>
        <dbReference type="ARBA" id="ARBA00004479"/>
    </source>
</evidence>
<dbReference type="SUPFAM" id="SSF49265">
    <property type="entry name" value="Fibronectin type III"/>
    <property type="match status" value="2"/>
</dbReference>
<dbReference type="PANTHER" id="PTHR23037">
    <property type="entry name" value="CYTOKINE RECEPTOR"/>
    <property type="match status" value="1"/>
</dbReference>
<name>A0AAR2J7Q5_PYGNA</name>
<evidence type="ECO:0000256" key="2">
    <source>
        <dbReference type="ARBA" id="ARBA00022692"/>
    </source>
</evidence>
<evidence type="ECO:0000313" key="11">
    <source>
        <dbReference type="Proteomes" id="UP001501920"/>
    </source>
</evidence>
<keyword evidence="7" id="KW-0325">Glycoprotein</keyword>
<proteinExistence type="predicted"/>
<dbReference type="InterPro" id="IPR036116">
    <property type="entry name" value="FN3_sf"/>
</dbReference>
<dbReference type="Proteomes" id="UP001501920">
    <property type="component" value="Chromosome 27"/>
</dbReference>
<protein>
    <recommendedName>
        <fullName evidence="9">Fibronectin type-III domain-containing protein</fullName>
    </recommendedName>
</protein>
<evidence type="ECO:0000256" key="3">
    <source>
        <dbReference type="ARBA" id="ARBA00022729"/>
    </source>
</evidence>
<evidence type="ECO:0000256" key="7">
    <source>
        <dbReference type="ARBA" id="ARBA00023180"/>
    </source>
</evidence>
<evidence type="ECO:0000313" key="10">
    <source>
        <dbReference type="Ensembl" id="ENSPNAP00000045871.1"/>
    </source>
</evidence>
<keyword evidence="2 8" id="KW-0812">Transmembrane</keyword>
<dbReference type="Ensembl" id="ENSPNAT00000047902.1">
    <property type="protein sequence ID" value="ENSPNAP00000045871.1"/>
    <property type="gene ID" value="ENSPNAG00000010797.2"/>
</dbReference>
<evidence type="ECO:0000259" key="9">
    <source>
        <dbReference type="PROSITE" id="PS50853"/>
    </source>
</evidence>
<accession>A0AAR2J7Q5</accession>
<dbReference type="AlphaFoldDB" id="A0AAR2J7Q5"/>
<dbReference type="GeneTree" id="ENSGT00530000069547"/>
<dbReference type="CDD" id="cd00063">
    <property type="entry name" value="FN3"/>
    <property type="match status" value="1"/>
</dbReference>
<evidence type="ECO:0000256" key="5">
    <source>
        <dbReference type="ARBA" id="ARBA00023136"/>
    </source>
</evidence>
<dbReference type="InterPro" id="IPR013783">
    <property type="entry name" value="Ig-like_fold"/>
</dbReference>
<keyword evidence="4 8" id="KW-1133">Transmembrane helix</keyword>